<proteinExistence type="predicted"/>
<evidence type="ECO:0000313" key="2">
    <source>
        <dbReference type="EMBL" id="KAF2071816.1"/>
    </source>
</evidence>
<keyword evidence="3" id="KW-1185">Reference proteome</keyword>
<dbReference type="EMBL" id="AJWJ01000336">
    <property type="protein sequence ID" value="KAF2071816.1"/>
    <property type="molecule type" value="Genomic_DNA"/>
</dbReference>
<gene>
    <name evidence="2" type="ORF">CYY_006877</name>
</gene>
<protein>
    <submittedName>
        <fullName evidence="2">Uncharacterized protein</fullName>
    </submittedName>
</protein>
<comment type="caution">
    <text evidence="2">The sequence shown here is derived from an EMBL/GenBank/DDBJ whole genome shotgun (WGS) entry which is preliminary data.</text>
</comment>
<reference evidence="2" key="1">
    <citation type="submission" date="2020-01" db="EMBL/GenBank/DDBJ databases">
        <title>Development of genomics and gene disruption for Polysphondylium violaceum indicates a role for the polyketide synthase stlB in stalk morphogenesis.</title>
        <authorList>
            <person name="Narita B."/>
            <person name="Kawabe Y."/>
            <person name="Kin K."/>
            <person name="Saito T."/>
            <person name="Gibbs R."/>
            <person name="Kuspa A."/>
            <person name="Muzny D."/>
            <person name="Queller D."/>
            <person name="Richards S."/>
            <person name="Strassman J."/>
            <person name="Sucgang R."/>
            <person name="Worley K."/>
            <person name="Schaap P."/>
        </authorList>
    </citation>
    <scope>NUCLEOTIDE SEQUENCE</scope>
    <source>
        <strain evidence="2">QSvi11</strain>
    </source>
</reference>
<evidence type="ECO:0000313" key="3">
    <source>
        <dbReference type="Proteomes" id="UP000695562"/>
    </source>
</evidence>
<sequence length="179" mass="20934">MGKKNKLKVNLNDDNNATLKNHPALKNNVNQVMNQLLNMTNTITPAQQEDPIEQFTKENDDEVNDILDQQQNKNNDKDQDGDDDMMDSGDDNENSDDNDDDDDDDEDMKEKKLSHREKVLLKRKLRRDVSDLKMQRRKCKKKNPFEKQEKKLISKEIHSKIKATLKKNKERISNKLTAK</sequence>
<dbReference type="AlphaFoldDB" id="A0A8J4PYS9"/>
<dbReference type="Proteomes" id="UP000695562">
    <property type="component" value="Unassembled WGS sequence"/>
</dbReference>
<feature type="compositionally biased region" description="Basic and acidic residues" evidence="1">
    <location>
        <begin position="108"/>
        <end position="120"/>
    </location>
</feature>
<feature type="compositionally biased region" description="Acidic residues" evidence="1">
    <location>
        <begin position="79"/>
        <end position="107"/>
    </location>
</feature>
<accession>A0A8J4PYS9</accession>
<evidence type="ECO:0000256" key="1">
    <source>
        <dbReference type="SAM" id="MobiDB-lite"/>
    </source>
</evidence>
<feature type="region of interest" description="Disordered" evidence="1">
    <location>
        <begin position="1"/>
        <end position="22"/>
    </location>
</feature>
<organism evidence="2 3">
    <name type="scientific">Polysphondylium violaceum</name>
    <dbReference type="NCBI Taxonomy" id="133409"/>
    <lineage>
        <taxon>Eukaryota</taxon>
        <taxon>Amoebozoa</taxon>
        <taxon>Evosea</taxon>
        <taxon>Eumycetozoa</taxon>
        <taxon>Dictyostelia</taxon>
        <taxon>Dictyosteliales</taxon>
        <taxon>Dictyosteliaceae</taxon>
        <taxon>Polysphondylium</taxon>
    </lineage>
</organism>
<feature type="region of interest" description="Disordered" evidence="1">
    <location>
        <begin position="50"/>
        <end position="151"/>
    </location>
</feature>
<name>A0A8J4PYS9_9MYCE</name>